<comment type="caution">
    <text evidence="5">The sequence shown here is derived from an EMBL/GenBank/DDBJ whole genome shotgun (WGS) entry which is preliminary data.</text>
</comment>
<dbReference type="PANTHER" id="PTHR32305:SF17">
    <property type="entry name" value="TRNA NUCLEASE WAPA"/>
    <property type="match status" value="1"/>
</dbReference>
<dbReference type="InterPro" id="IPR022385">
    <property type="entry name" value="Rhs_assc_core"/>
</dbReference>
<dbReference type="Pfam" id="PF25023">
    <property type="entry name" value="TEN_YD-shell"/>
    <property type="match status" value="1"/>
</dbReference>
<feature type="domain" description="Teneurin-like YD-shell" evidence="4">
    <location>
        <begin position="1722"/>
        <end position="1919"/>
    </location>
</feature>
<dbReference type="RefSeq" id="WP_386437204.1">
    <property type="nucleotide sequence ID" value="NZ_JBHSBB010000035.1"/>
</dbReference>
<keyword evidence="1" id="KW-0677">Repeat</keyword>
<dbReference type="PANTHER" id="PTHR32305">
    <property type="match status" value="1"/>
</dbReference>
<evidence type="ECO:0000256" key="2">
    <source>
        <dbReference type="SAM" id="MobiDB-lite"/>
    </source>
</evidence>
<reference evidence="6" key="1">
    <citation type="journal article" date="2019" name="Int. J. Syst. Evol. Microbiol.">
        <title>The Global Catalogue of Microorganisms (GCM) 10K type strain sequencing project: providing services to taxonomists for standard genome sequencing and annotation.</title>
        <authorList>
            <consortium name="The Broad Institute Genomics Platform"/>
            <consortium name="The Broad Institute Genome Sequencing Center for Infectious Disease"/>
            <person name="Wu L."/>
            <person name="Ma J."/>
        </authorList>
    </citation>
    <scope>NUCLEOTIDE SEQUENCE [LARGE SCALE GENOMIC DNA]</scope>
    <source>
        <strain evidence="6">CGMCC 4.7237</strain>
    </source>
</reference>
<dbReference type="NCBIfam" id="TIGR03696">
    <property type="entry name" value="Rhs_assc_core"/>
    <property type="match status" value="1"/>
</dbReference>
<dbReference type="InterPro" id="IPR006530">
    <property type="entry name" value="YD"/>
</dbReference>
<evidence type="ECO:0000256" key="1">
    <source>
        <dbReference type="ARBA" id="ARBA00022737"/>
    </source>
</evidence>
<dbReference type="InterPro" id="IPR050708">
    <property type="entry name" value="T6SS_VgrG/RHS"/>
</dbReference>
<feature type="signal peptide" evidence="3">
    <location>
        <begin position="1"/>
        <end position="21"/>
    </location>
</feature>
<dbReference type="CDD" id="cd00081">
    <property type="entry name" value="Hint"/>
    <property type="match status" value="1"/>
</dbReference>
<dbReference type="InterPro" id="IPR036844">
    <property type="entry name" value="Hint_dom_sf"/>
</dbReference>
<dbReference type="NCBIfam" id="TIGR01643">
    <property type="entry name" value="YD_repeat_2x"/>
    <property type="match status" value="1"/>
</dbReference>
<sequence length="2387" mass="249599">MGAFTVLATVATLLGPVSAQAIEGAKPVDAHKIWSPPATPLPRTASVAGKDLPAPSHLKPRYPVPKAWAGPAAASSASGAAQLTVPGAPASGRPQPARAGRLPVWIRPAARPARTTTAAGRTATIAPSAAGTPVSVSVVAPASAAKAGFHGPVVSVARSTAGPAGEVEVGVDVSQLDAAFGGDAASRSHLVEIPQCALTSPQNAACQKQTPVPSHYDPATHRLIADATVPTATTAGSQSPDVAVAAPSLLLAAQTSSGGGGGTYAATSLNPSGAWSAGSSNGGFGYSYPIQVPPAIAGDAPAVSLSYDSSSVDGLTSSTNSQASWIGDGWNYSPGYVERSYTSCDLDGLPHSNDMCWGGYNATLSLGGQSSTLVRDDTSGTWRLQDDNGSKVEFLTGASNGTSTGEYIKVSTTSGTVYYFGLNHLPGGDKTDPATNSAWSEPVYSPKSTDPCYDATKGNASWCQMGWRFNLDYAVDAHGNLTTYTYSAESNYYKRGAGQNSGTGTLTSYTRGGALTSIAYGQRLPDQVTAKGALKPAAKVIFTPDPAGRCSTAGGFTCTNATLSATNAAHWPDVPYDQNCASTGTCNNYGPTFWSNIRLASITTQVQSAGALKDIDTYTLSQSYPDPNDGNKPTQWLDSIVRTGKDGTPNIPLPPVTFTAANMPNRVDGTDLVPAPTIFDRPRIQSITTETGEHIQVDYKLPACSRINHAMPASADTDTAACYNVLWYPPGTVYGADPASDWFNRYQVDSVTQNDPVTGSLPVVTHYAYGPAAWHYNDAELTDPKTRTWDQFRGYATVTATTGSGQDGPVSQTVTTYLQGMDGDKTAGGTRSVTVSDRLGDHVTDSDWLSGQALETDTYDQAGGSVTAYKVTTATSPSAATATHVRGTGLPDLVARYDSTVSVATTKGLKADGTWRTAVTTARTDSGNANRTVSVDAVADGEPEQCTLTSYATSSNPLMTGLPDEVKTLTGTGACSATPTKANTVSDDRTVYDGLAFGSAGPLGEVTSAQTIDSYDASNHPAFVTTVATAYDTYGRVNTVTDPNATDTQHSNGATTTTVYTPARAGELPATVSIANSAPGTAADWTTSTTVDIARGLPLTATDLNGQTTTESYDALGRLTKVWAAGRTTAQNPALTHTYAINGSAGPSTVTTATLMNDGPHYDLSVQYFDGFGRPRQTQTTSGISAYHGRILTDTFYDSHGRAVETRSPWYDDTAAPGAGLFTTADNHVPGETTTVYDGQDRPTASVFSSFAVEQWRTTTAYRGVDATDTTPPKGGTATTVITDAAGRASQLWQYKTAAPTGHASDADVTAYTYTPSGNPATRTDSTNQDTWSYAYDLRGRQVSATDPDTGTTTQTYDTDGRLATTTDARKVTLSYAYDLVGRTTAEHSTTYPSTTSMLQAAWTYDTLTGAKGQPVKSTRYVNGDTTQAYTTETTGYDTGYRPTGTKVTLPASEGALQGPYTTQAIYDPITGALTASHTDARGNLPAETVTYSYDANGPLLGFGSSATTYDLATNYDAFGRPTRTTVNPWGTEIVATDNYDQATGSLLSSYLDKQTASTGQVQQTTYLRNPAGQITAVQNIADNTPSQTDLQCFTDDYLGRLTTAWTDTGGTTTQPQPEVPNIGGCKNTTPTSGAASGHTTIGGPAAYWTSYAYDSRGNRTGLTKYDITGDSTKNITTTQTFGQPGQPNTPTTAANTGGGTGGPHALLSTTSTGLSNPGASTYQYDALGNTTAVTATAGTTTLDWTAEDQLADVTPAGGAGKTSYVYDADGNQLLRRDPGKTTLTFGGDELVLDTSTGTVTDTRTYQLPNGLTAVRQGTGLTWQVSDLHGTPTLALDSLTLAETRRPADPFGNPRGTQPTSWAGDHGFVGGTQDPATGLTNLGAREYQPSTGRFLNPDPLLDSSQPQQWNGYAYAGNDPLNSSDPTGLRSECGQNGDAPCDPDAAPAGGGTSTCSSYGTCPAPAPAPANGAPAPATGASTPANSSCDRTCQDMAKPDPTTTDGYTEIYPNVVIRNDTKDFSRYRQLVYKYIREGCSDDSYDCLDPTAYDTPQPVWKIRAWINKLYTVQFNACAQLRTCTWKDTVQAIAGLKGIEMLMSTGGGGRAQELLSADEAADFGAEKTAPGCVVNSFPGETNILTSSGKLKNIDRVKVGDAIVATSPITGETKPEKVTAVIRTLTDTDFTDITVSAGGALTSTQHHPYWDVTHARWMNAADLRKGDALRLPDGGTTRVQSVRNYTSHIVTYNLTVSDLHTYYVLAGTTPILVHNGPGSDPATFPNLYPEDTGGWTKVFTPGTVAQRTGNYQYVVLTDGTLMIGKGDGHIALTGGADVLAAGEVRFKSGRMTEVNNRSGHYKPYGANAESAAVDAFNNAGLDATGKYVEYEFPC</sequence>
<feature type="chain" id="PRO_5047420903" evidence="3">
    <location>
        <begin position="22"/>
        <end position="2387"/>
    </location>
</feature>
<feature type="region of interest" description="Disordered" evidence="2">
    <location>
        <begin position="80"/>
        <end position="124"/>
    </location>
</feature>
<dbReference type="NCBIfam" id="TIGR01443">
    <property type="entry name" value="intein_Cterm"/>
    <property type="match status" value="1"/>
</dbReference>
<evidence type="ECO:0000256" key="3">
    <source>
        <dbReference type="SAM" id="SignalP"/>
    </source>
</evidence>
<feature type="compositionally biased region" description="Low complexity" evidence="2">
    <location>
        <begin position="1966"/>
        <end position="1984"/>
    </location>
</feature>
<evidence type="ECO:0000313" key="5">
    <source>
        <dbReference type="EMBL" id="MFC4036099.1"/>
    </source>
</evidence>
<dbReference type="InterPro" id="IPR056823">
    <property type="entry name" value="TEN-like_YD-shell"/>
</dbReference>
<dbReference type="Pfam" id="PF07591">
    <property type="entry name" value="PT-HINT"/>
    <property type="match status" value="1"/>
</dbReference>
<protein>
    <submittedName>
        <fullName evidence="5">RHS repeat-associated core domain-containing protein</fullName>
    </submittedName>
</protein>
<evidence type="ECO:0000259" key="4">
    <source>
        <dbReference type="Pfam" id="PF25023"/>
    </source>
</evidence>
<dbReference type="SUPFAM" id="SSF51294">
    <property type="entry name" value="Hedgehog/intein (Hint) domain"/>
    <property type="match status" value="1"/>
</dbReference>
<dbReference type="Gene3D" id="2.180.10.10">
    <property type="entry name" value="RHS repeat-associated core"/>
    <property type="match status" value="1"/>
</dbReference>
<keyword evidence="3" id="KW-0732">Signal</keyword>
<evidence type="ECO:0000313" key="6">
    <source>
        <dbReference type="Proteomes" id="UP001595765"/>
    </source>
</evidence>
<dbReference type="Gene3D" id="2.170.16.10">
    <property type="entry name" value="Hedgehog/Intein (Hint) domain"/>
    <property type="match status" value="1"/>
</dbReference>
<feature type="region of interest" description="Disordered" evidence="2">
    <location>
        <begin position="1679"/>
        <end position="1714"/>
    </location>
</feature>
<dbReference type="Proteomes" id="UP001595765">
    <property type="component" value="Unassembled WGS sequence"/>
</dbReference>
<proteinExistence type="predicted"/>
<feature type="region of interest" description="Disordered" evidence="2">
    <location>
        <begin position="1877"/>
        <end position="1935"/>
    </location>
</feature>
<name>A0ABV8HYS8_9ACTN</name>
<feature type="region of interest" description="Disordered" evidence="2">
    <location>
        <begin position="1966"/>
        <end position="1988"/>
    </location>
</feature>
<accession>A0ABV8HYS8</accession>
<feature type="compositionally biased region" description="Low complexity" evidence="2">
    <location>
        <begin position="1679"/>
        <end position="1696"/>
    </location>
</feature>
<dbReference type="InterPro" id="IPR030934">
    <property type="entry name" value="Intein_C"/>
</dbReference>
<feature type="compositionally biased region" description="Low complexity" evidence="2">
    <location>
        <begin position="107"/>
        <end position="124"/>
    </location>
</feature>
<gene>
    <name evidence="5" type="ORF">ACFO3J_32300</name>
</gene>
<keyword evidence="6" id="KW-1185">Reference proteome</keyword>
<feature type="region of interest" description="Disordered" evidence="2">
    <location>
        <begin position="37"/>
        <end position="59"/>
    </location>
</feature>
<dbReference type="EMBL" id="JBHSBB010000035">
    <property type="protein sequence ID" value="MFC4036099.1"/>
    <property type="molecule type" value="Genomic_DNA"/>
</dbReference>
<organism evidence="5 6">
    <name type="scientific">Streptomyces polygonati</name>
    <dbReference type="NCBI Taxonomy" id="1617087"/>
    <lineage>
        <taxon>Bacteria</taxon>
        <taxon>Bacillati</taxon>
        <taxon>Actinomycetota</taxon>
        <taxon>Actinomycetes</taxon>
        <taxon>Kitasatosporales</taxon>
        <taxon>Streptomycetaceae</taxon>
        <taxon>Streptomyces</taxon>
    </lineage>
</organism>